<dbReference type="AlphaFoldDB" id="A0A284RD80"/>
<dbReference type="Proteomes" id="UP000219338">
    <property type="component" value="Unassembled WGS sequence"/>
</dbReference>
<keyword evidence="2" id="KW-1185">Reference proteome</keyword>
<sequence length="140" mass="15832">MKQQHSLEPHVTSTQIFGAPLVDLNRLHQRVLETGTSSSCRQRRVAVANVWYPTFLFAVGLRDIRATRQQSHRSSLPWSTTMHARGRIHEYVIVLLIATADLVDLCYDGILSFGSLHGIRVSIILYLVNAGFCFRARSQL</sequence>
<accession>A0A284RD80</accession>
<organism evidence="1 2">
    <name type="scientific">Armillaria ostoyae</name>
    <name type="common">Armillaria root rot fungus</name>
    <dbReference type="NCBI Taxonomy" id="47428"/>
    <lineage>
        <taxon>Eukaryota</taxon>
        <taxon>Fungi</taxon>
        <taxon>Dikarya</taxon>
        <taxon>Basidiomycota</taxon>
        <taxon>Agaricomycotina</taxon>
        <taxon>Agaricomycetes</taxon>
        <taxon>Agaricomycetidae</taxon>
        <taxon>Agaricales</taxon>
        <taxon>Marasmiineae</taxon>
        <taxon>Physalacriaceae</taxon>
        <taxon>Armillaria</taxon>
    </lineage>
</organism>
<proteinExistence type="predicted"/>
<gene>
    <name evidence="1" type="ORF">ARMOST_10064</name>
</gene>
<protein>
    <submittedName>
        <fullName evidence="1">Uncharacterized protein</fullName>
    </submittedName>
</protein>
<evidence type="ECO:0000313" key="1">
    <source>
        <dbReference type="EMBL" id="SJL06722.1"/>
    </source>
</evidence>
<name>A0A284RD80_ARMOS</name>
<evidence type="ECO:0000313" key="2">
    <source>
        <dbReference type="Proteomes" id="UP000219338"/>
    </source>
</evidence>
<dbReference type="EMBL" id="FUEG01000007">
    <property type="protein sequence ID" value="SJL06722.1"/>
    <property type="molecule type" value="Genomic_DNA"/>
</dbReference>
<reference evidence="2" key="1">
    <citation type="journal article" date="2017" name="Nat. Ecol. Evol.">
        <title>Genome expansion and lineage-specific genetic innovations in the forest pathogenic fungi Armillaria.</title>
        <authorList>
            <person name="Sipos G."/>
            <person name="Prasanna A.N."/>
            <person name="Walter M.C."/>
            <person name="O'Connor E."/>
            <person name="Balint B."/>
            <person name="Krizsan K."/>
            <person name="Kiss B."/>
            <person name="Hess J."/>
            <person name="Varga T."/>
            <person name="Slot J."/>
            <person name="Riley R."/>
            <person name="Boka B."/>
            <person name="Rigling D."/>
            <person name="Barry K."/>
            <person name="Lee J."/>
            <person name="Mihaltcheva S."/>
            <person name="LaButti K."/>
            <person name="Lipzen A."/>
            <person name="Waldron R."/>
            <person name="Moloney N.M."/>
            <person name="Sperisen C."/>
            <person name="Kredics L."/>
            <person name="Vagvoelgyi C."/>
            <person name="Patrignani A."/>
            <person name="Fitzpatrick D."/>
            <person name="Nagy I."/>
            <person name="Doyle S."/>
            <person name="Anderson J.B."/>
            <person name="Grigoriev I.V."/>
            <person name="Gueldener U."/>
            <person name="Muensterkoetter M."/>
            <person name="Nagy L.G."/>
        </authorList>
    </citation>
    <scope>NUCLEOTIDE SEQUENCE [LARGE SCALE GENOMIC DNA]</scope>
    <source>
        <strain evidence="2">C18/9</strain>
    </source>
</reference>